<evidence type="ECO:0000313" key="15">
    <source>
        <dbReference type="Proteomes" id="UP000694844"/>
    </source>
</evidence>
<keyword evidence="9" id="KW-0325">Glycoprotein</keyword>
<dbReference type="OrthoDB" id="300641at2759"/>
<evidence type="ECO:0000256" key="4">
    <source>
        <dbReference type="ARBA" id="ARBA00022729"/>
    </source>
</evidence>
<dbReference type="Pfam" id="PF00082">
    <property type="entry name" value="Peptidase_S8"/>
    <property type="match status" value="1"/>
</dbReference>
<dbReference type="PROSITE" id="PS51892">
    <property type="entry name" value="SUBTILASE"/>
    <property type="match status" value="1"/>
</dbReference>
<proteinExistence type="inferred from homology"/>
<name>A0A8B8DBP3_CRAVI</name>
<dbReference type="SUPFAM" id="SSF49785">
    <property type="entry name" value="Galactose-binding domain-like"/>
    <property type="match status" value="1"/>
</dbReference>
<feature type="compositionally biased region" description="Basic and acidic residues" evidence="12">
    <location>
        <begin position="597"/>
        <end position="611"/>
    </location>
</feature>
<dbReference type="InterPro" id="IPR015500">
    <property type="entry name" value="Peptidase_S8_subtilisin-rel"/>
</dbReference>
<feature type="active site" description="Charge relay system" evidence="10 11">
    <location>
        <position position="183"/>
    </location>
</feature>
<dbReference type="Gene3D" id="2.60.120.260">
    <property type="entry name" value="Galactose-binding domain-like"/>
    <property type="match status" value="1"/>
</dbReference>
<dbReference type="Proteomes" id="UP000694844">
    <property type="component" value="Chromosome 3"/>
</dbReference>
<dbReference type="GeneID" id="111125728"/>
<dbReference type="RefSeq" id="XP_022325507.1">
    <property type="nucleotide sequence ID" value="XM_022469799.1"/>
</dbReference>
<keyword evidence="8" id="KW-1015">Disulfide bond</keyword>
<feature type="active site" description="Charge relay system" evidence="10 11">
    <location>
        <position position="145"/>
    </location>
</feature>
<evidence type="ECO:0000256" key="5">
    <source>
        <dbReference type="ARBA" id="ARBA00022801"/>
    </source>
</evidence>
<dbReference type="PROSITE" id="PS00138">
    <property type="entry name" value="SUBTILASE_SER"/>
    <property type="match status" value="1"/>
</dbReference>
<protein>
    <submittedName>
        <fullName evidence="16">Proprotein convertase subtilisin/kexin type 6-like</fullName>
    </submittedName>
</protein>
<evidence type="ECO:0000256" key="12">
    <source>
        <dbReference type="SAM" id="MobiDB-lite"/>
    </source>
</evidence>
<evidence type="ECO:0000256" key="11">
    <source>
        <dbReference type="PROSITE-ProRule" id="PRU01240"/>
    </source>
</evidence>
<keyword evidence="6 11" id="KW-0720">Serine protease</keyword>
<dbReference type="AlphaFoldDB" id="A0A8B8DBP3"/>
<accession>A0A8B8DBP3</accession>
<gene>
    <name evidence="16" type="primary">LOC111125728</name>
</gene>
<dbReference type="PROSITE" id="PS51829">
    <property type="entry name" value="P_HOMO_B"/>
    <property type="match status" value="1"/>
</dbReference>
<dbReference type="InterPro" id="IPR002884">
    <property type="entry name" value="P_dom"/>
</dbReference>
<comment type="similarity">
    <text evidence="1">Belongs to the peptidase S8 family. Furin subfamily.</text>
</comment>
<dbReference type="PROSITE" id="PS00136">
    <property type="entry name" value="SUBTILASE_ASP"/>
    <property type="match status" value="1"/>
</dbReference>
<feature type="domain" description="P/Homo B" evidence="14">
    <location>
        <begin position="431"/>
        <end position="569"/>
    </location>
</feature>
<dbReference type="InterPro" id="IPR008979">
    <property type="entry name" value="Galactose-bd-like_sf"/>
</dbReference>
<keyword evidence="2 11" id="KW-0645">Protease</keyword>
<dbReference type="PROSITE" id="PS00137">
    <property type="entry name" value="SUBTILASE_HIS"/>
    <property type="match status" value="1"/>
</dbReference>
<dbReference type="Gene3D" id="3.40.50.200">
    <property type="entry name" value="Peptidase S8/S53 domain"/>
    <property type="match status" value="1"/>
</dbReference>
<evidence type="ECO:0000256" key="2">
    <source>
        <dbReference type="ARBA" id="ARBA00022670"/>
    </source>
</evidence>
<dbReference type="GO" id="GO:0004252">
    <property type="term" value="F:serine-type endopeptidase activity"/>
    <property type="evidence" value="ECO:0007669"/>
    <property type="project" value="UniProtKB-UniRule"/>
</dbReference>
<evidence type="ECO:0000256" key="10">
    <source>
        <dbReference type="PIRSR" id="PIRSR615500-1"/>
    </source>
</evidence>
<dbReference type="CDD" id="cd04059">
    <property type="entry name" value="Peptidases_S8_Protein_convertases_Kexins_Furin-like"/>
    <property type="match status" value="1"/>
</dbReference>
<dbReference type="GO" id="GO:0005802">
    <property type="term" value="C:trans-Golgi network"/>
    <property type="evidence" value="ECO:0007669"/>
    <property type="project" value="TreeGrafter"/>
</dbReference>
<keyword evidence="7" id="KW-0865">Zymogen</keyword>
<feature type="compositionally biased region" description="Low complexity" evidence="12">
    <location>
        <begin position="617"/>
        <end position="628"/>
    </location>
</feature>
<dbReference type="GO" id="GO:0000139">
    <property type="term" value="C:Golgi membrane"/>
    <property type="evidence" value="ECO:0007669"/>
    <property type="project" value="TreeGrafter"/>
</dbReference>
<evidence type="ECO:0000256" key="9">
    <source>
        <dbReference type="ARBA" id="ARBA00023180"/>
    </source>
</evidence>
<evidence type="ECO:0000313" key="16">
    <source>
        <dbReference type="RefSeq" id="XP_022325507.1"/>
    </source>
</evidence>
<feature type="signal peptide" evidence="13">
    <location>
        <begin position="1"/>
        <end position="22"/>
    </location>
</feature>
<dbReference type="SUPFAM" id="SSF52743">
    <property type="entry name" value="Subtilisin-like"/>
    <property type="match status" value="1"/>
</dbReference>
<dbReference type="PRINTS" id="PR00723">
    <property type="entry name" value="SUBTILISIN"/>
</dbReference>
<evidence type="ECO:0000256" key="7">
    <source>
        <dbReference type="ARBA" id="ARBA00023145"/>
    </source>
</evidence>
<dbReference type="InterPro" id="IPR023827">
    <property type="entry name" value="Peptidase_S8_Asp-AS"/>
</dbReference>
<keyword evidence="4 13" id="KW-0732">Signal</keyword>
<dbReference type="InterPro" id="IPR022398">
    <property type="entry name" value="Peptidase_S8_His-AS"/>
</dbReference>
<sequence length="661" mass="72909">MPLSIVHTFVVVIFTFASFAKSGITSKEYAIKADSKSDVIDLCRHTGCTFIRQVTSVYFLVKCPAAKLRSKTETSREMATMKHMAKKYNITKIEFQDKHKNYPRTQDSHWTAMWNVNNDVQPSMKVQEAWSKGRSGSGVVVAVVDDGVQLNHPDLRQNINPANSYDYYNFDHNPTPTSVNDSHGTMVTGLVAAEANNDQCIVGIAYNCTILGVKILGDEGVTDSTEASALNHELNGVDIYTNSWGPSDGYGHIGPGSVTESALYDGVTKGRNKKGVIYVWAAGNGGLRDNCNADGYVNSIFTIPITSVGVDGRAAYYAEVCAPVFAATYSGNKNKTLTSTSLASSCVDGLQGTSFSAPQATGMIALALETNPELTWRDVQHLIVETSKRHDLHDDFYHWQRNGAGFYVSQVLGFGLMDADALVERAKTWVKVPEQKLCSTSEFGVYSSTNYFSSSVQSRKLIRNDDTCQISSLEHVKVLVSFSYTRRRGNVVLTLESPAGTKSFLLTPRPIDSIKFYGPGSRVWYYSTVHFWGEKIDGLWTLTVKSDDPFSTQVTLRSWQLRFYGFNKVSKQITEEQNSQSQVTSPSYDSSPSSSVESDRVSKEVTEEQKLQTHVTSPAYDSSPSSSVESDRESNDCAHVKSGIVTVLPMCIIILSLVFYH</sequence>
<keyword evidence="15" id="KW-1185">Reference proteome</keyword>
<feature type="chain" id="PRO_5034805831" evidence="13">
    <location>
        <begin position="23"/>
        <end position="661"/>
    </location>
</feature>
<dbReference type="InterPro" id="IPR034182">
    <property type="entry name" value="Kexin/furin"/>
</dbReference>
<evidence type="ECO:0000259" key="14">
    <source>
        <dbReference type="PROSITE" id="PS51829"/>
    </source>
</evidence>
<dbReference type="Pfam" id="PF01483">
    <property type="entry name" value="P_proprotein"/>
    <property type="match status" value="1"/>
</dbReference>
<dbReference type="GO" id="GO:0016485">
    <property type="term" value="P:protein processing"/>
    <property type="evidence" value="ECO:0007669"/>
    <property type="project" value="TreeGrafter"/>
</dbReference>
<keyword evidence="5 11" id="KW-0378">Hydrolase</keyword>
<keyword evidence="3" id="KW-0165">Cleavage on pair of basic residues</keyword>
<evidence type="ECO:0000256" key="13">
    <source>
        <dbReference type="SAM" id="SignalP"/>
    </source>
</evidence>
<dbReference type="FunFam" id="3.40.50.200:FF:000021">
    <property type="entry name" value="Proprotein convertase subtilisin/kexin type 5a"/>
    <property type="match status" value="1"/>
</dbReference>
<evidence type="ECO:0000256" key="3">
    <source>
        <dbReference type="ARBA" id="ARBA00022685"/>
    </source>
</evidence>
<dbReference type="InterPro" id="IPR023828">
    <property type="entry name" value="Peptidase_S8_Ser-AS"/>
</dbReference>
<evidence type="ECO:0000256" key="8">
    <source>
        <dbReference type="ARBA" id="ARBA00023157"/>
    </source>
</evidence>
<dbReference type="InterPro" id="IPR036852">
    <property type="entry name" value="Peptidase_S8/S53_dom_sf"/>
</dbReference>
<feature type="region of interest" description="Disordered" evidence="12">
    <location>
        <begin position="575"/>
        <end position="634"/>
    </location>
</feature>
<evidence type="ECO:0000256" key="6">
    <source>
        <dbReference type="ARBA" id="ARBA00022825"/>
    </source>
</evidence>
<dbReference type="PANTHER" id="PTHR42884:SF23">
    <property type="entry name" value="FURIN-LIKE PROTEASE 2"/>
    <property type="match status" value="1"/>
</dbReference>
<reference evidence="16" key="1">
    <citation type="submission" date="2025-08" db="UniProtKB">
        <authorList>
            <consortium name="RefSeq"/>
        </authorList>
    </citation>
    <scope>IDENTIFICATION</scope>
    <source>
        <tissue evidence="16">Whole sample</tissue>
    </source>
</reference>
<dbReference type="InterPro" id="IPR000209">
    <property type="entry name" value="Peptidase_S8/S53_dom"/>
</dbReference>
<dbReference type="KEGG" id="cvn:111125728"/>
<organism evidence="15 16">
    <name type="scientific">Crassostrea virginica</name>
    <name type="common">Eastern oyster</name>
    <dbReference type="NCBI Taxonomy" id="6565"/>
    <lineage>
        <taxon>Eukaryota</taxon>
        <taxon>Metazoa</taxon>
        <taxon>Spiralia</taxon>
        <taxon>Lophotrochozoa</taxon>
        <taxon>Mollusca</taxon>
        <taxon>Bivalvia</taxon>
        <taxon>Autobranchia</taxon>
        <taxon>Pteriomorphia</taxon>
        <taxon>Ostreida</taxon>
        <taxon>Ostreoidea</taxon>
        <taxon>Ostreidae</taxon>
        <taxon>Crassostrea</taxon>
    </lineage>
</organism>
<evidence type="ECO:0000256" key="1">
    <source>
        <dbReference type="ARBA" id="ARBA00005325"/>
    </source>
</evidence>
<dbReference type="PANTHER" id="PTHR42884">
    <property type="entry name" value="PROPROTEIN CONVERTASE SUBTILISIN/KEXIN-RELATED"/>
    <property type="match status" value="1"/>
</dbReference>
<feature type="compositionally biased region" description="Low complexity" evidence="12">
    <location>
        <begin position="579"/>
        <end position="596"/>
    </location>
</feature>
<feature type="active site" description="Charge relay system" evidence="10 11">
    <location>
        <position position="354"/>
    </location>
</feature>